<evidence type="ECO:0000313" key="3">
    <source>
        <dbReference type="Proteomes" id="UP000016932"/>
    </source>
</evidence>
<dbReference type="GO" id="GO:0006629">
    <property type="term" value="P:lipid metabolic process"/>
    <property type="evidence" value="ECO:0007669"/>
    <property type="project" value="InterPro"/>
</dbReference>
<organism evidence="2 3">
    <name type="scientific">Pseudocercospora fijiensis (strain CIRAD86)</name>
    <name type="common">Black leaf streak disease fungus</name>
    <name type="synonym">Mycosphaerella fijiensis</name>
    <dbReference type="NCBI Taxonomy" id="383855"/>
    <lineage>
        <taxon>Eukaryota</taxon>
        <taxon>Fungi</taxon>
        <taxon>Dikarya</taxon>
        <taxon>Ascomycota</taxon>
        <taxon>Pezizomycotina</taxon>
        <taxon>Dothideomycetes</taxon>
        <taxon>Dothideomycetidae</taxon>
        <taxon>Mycosphaerellales</taxon>
        <taxon>Mycosphaerellaceae</taxon>
        <taxon>Pseudocercospora</taxon>
    </lineage>
</organism>
<dbReference type="PANTHER" id="PTHR13593">
    <property type="match status" value="1"/>
</dbReference>
<dbReference type="GO" id="GO:0008081">
    <property type="term" value="F:phosphoric diester hydrolase activity"/>
    <property type="evidence" value="ECO:0007669"/>
    <property type="project" value="InterPro"/>
</dbReference>
<reference evidence="2 3" key="1">
    <citation type="journal article" date="2012" name="PLoS Pathog.">
        <title>Diverse lifestyles and strategies of plant pathogenesis encoded in the genomes of eighteen Dothideomycetes fungi.</title>
        <authorList>
            <person name="Ohm R.A."/>
            <person name="Feau N."/>
            <person name="Henrissat B."/>
            <person name="Schoch C.L."/>
            <person name="Horwitz B.A."/>
            <person name="Barry K.W."/>
            <person name="Condon B.J."/>
            <person name="Copeland A.C."/>
            <person name="Dhillon B."/>
            <person name="Glaser F."/>
            <person name="Hesse C.N."/>
            <person name="Kosti I."/>
            <person name="LaButti K."/>
            <person name="Lindquist E.A."/>
            <person name="Lucas S."/>
            <person name="Salamov A.A."/>
            <person name="Bradshaw R.E."/>
            <person name="Ciuffetti L."/>
            <person name="Hamelin R.C."/>
            <person name="Kema G.H.J."/>
            <person name="Lawrence C."/>
            <person name="Scott J.A."/>
            <person name="Spatafora J.W."/>
            <person name="Turgeon B.G."/>
            <person name="de Wit P.J.G.M."/>
            <person name="Zhong S."/>
            <person name="Goodwin S.B."/>
            <person name="Grigoriev I.V."/>
        </authorList>
    </citation>
    <scope>NUCLEOTIDE SEQUENCE [LARGE SCALE GENOMIC DNA]</scope>
    <source>
        <strain evidence="2 3">CIRAD86</strain>
    </source>
</reference>
<evidence type="ECO:0000313" key="2">
    <source>
        <dbReference type="EMBL" id="EME87984.1"/>
    </source>
</evidence>
<dbReference type="Proteomes" id="UP000016932">
    <property type="component" value="Unassembled WGS sequence"/>
</dbReference>
<sequence length="360" mass="41491">MRLHENTKRDSEESWRVGMDLEKGDRYGAMNEHSDVTNTHEDVSSGPSLKEDWQGLIDDDALLSSLTIPGTHDSAAFTHPWPFVATQSMNISQQLHAGIRYFDLRCGIRNDVAEMVHGPSLLGLQLHDVLNSMFEFLDSHPTEGLIVQIKEDREPEKSTKHFSQVIWQNISSNPDRWRTANTTPTMGELRGKIQLFRRYQGPRLFSFGIDVTQWRDNPDLPFTIFTTHDVQITIQDHYSFSDPQPLPSLIISKGGDVQRLLDRAPQDADDSHWYMNFTSAFEFNLWYQIPPRTIAIGGYYGFRWEEGMNVRLRNYLRIHSGKHRFGIVAMDFPGAGTDDLITTLIQSNFKYKVKYWPLLL</sequence>
<dbReference type="GeneID" id="19341153"/>
<dbReference type="STRING" id="383855.N1Q6I2"/>
<dbReference type="OrthoDB" id="1046782at2759"/>
<dbReference type="RefSeq" id="XP_007920411.1">
    <property type="nucleotide sequence ID" value="XM_007922220.1"/>
</dbReference>
<protein>
    <recommendedName>
        <fullName evidence="1">Phosphatidylinositol-specific phospholipase C X domain-containing protein</fullName>
    </recommendedName>
</protein>
<keyword evidence="3" id="KW-1185">Reference proteome</keyword>
<gene>
    <name evidence="2" type="ORF">MYCFIDRAFT_75813</name>
</gene>
<feature type="domain" description="Phosphatidylinositol-specific phospholipase C X" evidence="1">
    <location>
        <begin position="57"/>
        <end position="198"/>
    </location>
</feature>
<dbReference type="AlphaFoldDB" id="N1Q6I2"/>
<dbReference type="SUPFAM" id="SSF51695">
    <property type="entry name" value="PLC-like phosphodiesterases"/>
    <property type="match status" value="1"/>
</dbReference>
<dbReference type="InterPro" id="IPR000909">
    <property type="entry name" value="PLipase_C_PInositol-sp_X_dom"/>
</dbReference>
<dbReference type="PANTHER" id="PTHR13593:SF113">
    <property type="entry name" value="SI:DKEY-266F7.9"/>
    <property type="match status" value="1"/>
</dbReference>
<name>N1Q6I2_PSEFD</name>
<dbReference type="Pfam" id="PF00388">
    <property type="entry name" value="PI-PLC-X"/>
    <property type="match status" value="1"/>
</dbReference>
<evidence type="ECO:0000259" key="1">
    <source>
        <dbReference type="SMART" id="SM00148"/>
    </source>
</evidence>
<proteinExistence type="predicted"/>
<dbReference type="eggNOG" id="ENOG502QT3N">
    <property type="taxonomic scope" value="Eukaryota"/>
</dbReference>
<dbReference type="VEuPathDB" id="FungiDB:MYCFIDRAFT_75813"/>
<dbReference type="PROSITE" id="PS50007">
    <property type="entry name" value="PIPLC_X_DOMAIN"/>
    <property type="match status" value="1"/>
</dbReference>
<dbReference type="HOGENOM" id="CLU_024117_3_1_1"/>
<dbReference type="EMBL" id="KB446555">
    <property type="protein sequence ID" value="EME87984.1"/>
    <property type="molecule type" value="Genomic_DNA"/>
</dbReference>
<dbReference type="InterPro" id="IPR051057">
    <property type="entry name" value="PI-PLC_domain"/>
</dbReference>
<dbReference type="KEGG" id="pfj:MYCFIDRAFT_75813"/>
<dbReference type="Gene3D" id="3.20.20.190">
    <property type="entry name" value="Phosphatidylinositol (PI) phosphodiesterase"/>
    <property type="match status" value="1"/>
</dbReference>
<feature type="non-terminal residue" evidence="2">
    <location>
        <position position="360"/>
    </location>
</feature>
<dbReference type="CDD" id="cd08586">
    <property type="entry name" value="PI-PLCc_BcPLC_like"/>
    <property type="match status" value="1"/>
</dbReference>
<dbReference type="SMART" id="SM00148">
    <property type="entry name" value="PLCXc"/>
    <property type="match status" value="1"/>
</dbReference>
<accession>N1Q6I2</accession>
<dbReference type="InterPro" id="IPR017946">
    <property type="entry name" value="PLC-like_Pdiesterase_TIM-brl"/>
</dbReference>